<dbReference type="STRING" id="1561998.A0A1I7U6Q4"/>
<reference evidence="4" key="1">
    <citation type="submission" date="2016-11" db="UniProtKB">
        <authorList>
            <consortium name="WormBaseParasite"/>
        </authorList>
    </citation>
    <scope>IDENTIFICATION</scope>
</reference>
<dbReference type="InterPro" id="IPR016024">
    <property type="entry name" value="ARM-type_fold"/>
</dbReference>
<name>A0A1I7U6Q4_9PELO</name>
<dbReference type="Pfam" id="PF20210">
    <property type="entry name" value="Laa1_Sip1_HTR5"/>
    <property type="match status" value="1"/>
</dbReference>
<dbReference type="PANTHER" id="PTHR21663:SF0">
    <property type="entry name" value="HEAT REPEAT-CONTAINING PROTEIN 5B"/>
    <property type="match status" value="1"/>
</dbReference>
<evidence type="ECO:0000313" key="3">
    <source>
        <dbReference type="Proteomes" id="UP000095282"/>
    </source>
</evidence>
<dbReference type="GO" id="GO:0005829">
    <property type="term" value="C:cytosol"/>
    <property type="evidence" value="ECO:0007669"/>
    <property type="project" value="GOC"/>
</dbReference>
<keyword evidence="3" id="KW-1185">Reference proteome</keyword>
<dbReference type="GO" id="GO:0030139">
    <property type="term" value="C:endocytic vesicle"/>
    <property type="evidence" value="ECO:0007669"/>
    <property type="project" value="TreeGrafter"/>
</dbReference>
<evidence type="ECO:0000313" key="4">
    <source>
        <dbReference type="WBParaSite" id="Csp11.Scaffold629.g15417.t1"/>
    </source>
</evidence>
<protein>
    <submittedName>
        <fullName evidence="4">HEAT repeat-containing protein 5B</fullName>
    </submittedName>
</protein>
<dbReference type="GO" id="GO:0016020">
    <property type="term" value="C:membrane"/>
    <property type="evidence" value="ECO:0007669"/>
    <property type="project" value="TreeGrafter"/>
</dbReference>
<dbReference type="eggNOG" id="KOG1822">
    <property type="taxonomic scope" value="Eukaryota"/>
</dbReference>
<comment type="similarity">
    <text evidence="1">Belongs to the HEATR5 family.</text>
</comment>
<sequence>MDETHSLLLNEEALEACPEQKRPVFIYEWLRYLDRILPITQREDIKNVQKELQQQLESRLHTVVGPPTRKLIARCIGRVYALTGDIVSLNNLLNSCNDTLKIKDESPKAVQSKLAALACLAAVYDSMGRMAGRSIEDTLAIVKNWMSTAVAHSQAHIMNTLTSMVKALGSGDSVTHKKIHSIAKSSLQDRTLCKTPHVKIASLECLTALVPYHTPMYVTELEASCTMCIKVLEGSTYELRCAVAKFMAQLLSTSMKPPPGAVMKGKSNQMVPVVPATVTDTLNLLASGFLRGGVGGFLKTSSSTFSTTGRSDIRIGVSICYVEMVREMGSVWLEKHLSAVCSHLVDLASKCGQMAYTQNASHVADALIIRRSISFILRQTIGSLLGENAQTVACKHLGVLLSQCCDLVTIGTGNKLDSTVDSSDYESGYTIIVILQEISVLVRQIGSSVMSLFTEATGIMENIFKCLTHPLASARYAAAWCLRCIATAVPNLMTPLIDRCFPRLDQMSSSSRAISGFSMALAALLAASTDSSKLGIPYAKPLKVLDLAEEMLRTATQQPKLTIAKLESGWNLINSLIHLGPSVMKEHLPRVMKLWKAAFPRSAREAETENSRGDAFSWQCAMVAQAGALSVMEAVASQPELCSTNNALEAMKVPIECSLVMMSQVGNLIKSYGNEMRQSNSVVRIRLYRLLLLLPHKSFEGSYVALLRELVADITLSDNSQSTMTTSLPMTQFTGVEKTLISPLYNATDYSMVEDLLQVPTSSVAIGNIEEDLSNLIRASASQIGDTWPENDSEPLTCLNTALLTYGKVFPLVNNKHKLQITNHFWDTIQNTTKSAPRKQAILVNILTAKLLAYKTYCEQRGSKLEHQELQQSSARLIYSSLSNPCPMTRLVGAEALARLSQVSLESPQYVAETAQYCFNMLNSYKDEVNRSGHVLALGCLHRHVGSLGSGQHLTTGVSLVLALAEESKMPKVQTSALVAMALIAETGSGTFRNFVEITLSACLKLLISTPTFVIDVVQGISKCLTALITCVGPELSCPGVIDGVRTSLLAACAIQLSHSDPFVQAEAISGLQQMHLFAPRYVHMAQLVIDISSLLSSTDLVIRRQAVSCLRQLVQRESKEVRNHAQVLVPQGIVETNKKKFALPETGLEGALFGMLDTEVNKELRCHLQETLISLVQGTSGELLNNWLMLCKEILATSNDHGLTRKKEEKKEKAEDDGDDDDDEEGDDDTNLAGLSSLMEEDKGKVQPRWPTKVFTMEIVNRLMSVCDTERAHLDMALAKELQITSGGKNDYLVLHLSDLVRMSFMAATSDNSLLRIAGLKSLEEVIIRFSSCKEPEFPGHMILEQFQAQVGAALRPAFTEDTPSNVTSVACQVCSTWIGSGVARDLNDLKRVHQLLVSSLNKLKHGSINVQLYSESAATLEKLSILKAWAEVYVTAIEQDRIKNENEEARDHYEYNGSGSLLSLVEPETNSLIAYWLATLNDAALLALPAHYSEQFLNRGGVFSMLTVQKHVESIINSVGLQYF</sequence>
<dbReference type="InterPro" id="IPR040108">
    <property type="entry name" value="Laa1/Sip1/HEATR5"/>
</dbReference>
<dbReference type="SUPFAM" id="SSF48371">
    <property type="entry name" value="ARM repeat"/>
    <property type="match status" value="2"/>
</dbReference>
<dbReference type="Proteomes" id="UP000095282">
    <property type="component" value="Unplaced"/>
</dbReference>
<dbReference type="InterPro" id="IPR011989">
    <property type="entry name" value="ARM-like"/>
</dbReference>
<proteinExistence type="inferred from homology"/>
<dbReference type="GO" id="GO:0008104">
    <property type="term" value="P:intracellular protein localization"/>
    <property type="evidence" value="ECO:0007669"/>
    <property type="project" value="TreeGrafter"/>
</dbReference>
<organism evidence="3 4">
    <name type="scientific">Caenorhabditis tropicalis</name>
    <dbReference type="NCBI Taxonomy" id="1561998"/>
    <lineage>
        <taxon>Eukaryota</taxon>
        <taxon>Metazoa</taxon>
        <taxon>Ecdysozoa</taxon>
        <taxon>Nematoda</taxon>
        <taxon>Chromadorea</taxon>
        <taxon>Rhabditida</taxon>
        <taxon>Rhabditina</taxon>
        <taxon>Rhabditomorpha</taxon>
        <taxon>Rhabditoidea</taxon>
        <taxon>Rhabditidae</taxon>
        <taxon>Peloderinae</taxon>
        <taxon>Caenorhabditis</taxon>
    </lineage>
</organism>
<dbReference type="GO" id="GO:0042147">
    <property type="term" value="P:retrograde transport, endosome to Golgi"/>
    <property type="evidence" value="ECO:0007669"/>
    <property type="project" value="TreeGrafter"/>
</dbReference>
<dbReference type="Gene3D" id="1.25.10.10">
    <property type="entry name" value="Leucine-rich Repeat Variant"/>
    <property type="match status" value="2"/>
</dbReference>
<evidence type="ECO:0000256" key="1">
    <source>
        <dbReference type="ARBA" id="ARBA00008304"/>
    </source>
</evidence>
<feature type="compositionally biased region" description="Basic and acidic residues" evidence="2">
    <location>
        <begin position="1203"/>
        <end position="1215"/>
    </location>
</feature>
<feature type="region of interest" description="Disordered" evidence="2">
    <location>
        <begin position="1202"/>
        <end position="1246"/>
    </location>
</feature>
<feature type="compositionally biased region" description="Acidic residues" evidence="2">
    <location>
        <begin position="1216"/>
        <end position="1231"/>
    </location>
</feature>
<dbReference type="InterPro" id="IPR046837">
    <property type="entry name" value="Laa1/Sip1/HEATR5-like_HEAT"/>
</dbReference>
<dbReference type="WBParaSite" id="Csp11.Scaffold629.g15417.t1">
    <property type="protein sequence ID" value="Csp11.Scaffold629.g15417.t1"/>
    <property type="gene ID" value="Csp11.Scaffold629.g15417"/>
</dbReference>
<evidence type="ECO:0000256" key="2">
    <source>
        <dbReference type="SAM" id="MobiDB-lite"/>
    </source>
</evidence>
<dbReference type="GO" id="GO:0006897">
    <property type="term" value="P:endocytosis"/>
    <property type="evidence" value="ECO:0007669"/>
    <property type="project" value="TreeGrafter"/>
</dbReference>
<dbReference type="PANTHER" id="PTHR21663">
    <property type="entry name" value="HYPOTHETICAL HEAT DOMAIN-CONTAINING"/>
    <property type="match status" value="1"/>
</dbReference>
<dbReference type="GO" id="GO:0005794">
    <property type="term" value="C:Golgi apparatus"/>
    <property type="evidence" value="ECO:0007669"/>
    <property type="project" value="TreeGrafter"/>
</dbReference>
<accession>A0A1I7U6Q4</accession>